<keyword evidence="3" id="KW-1185">Reference proteome</keyword>
<feature type="domain" description="Peptidase M24" evidence="1">
    <location>
        <begin position="126"/>
        <end position="331"/>
    </location>
</feature>
<evidence type="ECO:0000259" key="1">
    <source>
        <dbReference type="Pfam" id="PF00557"/>
    </source>
</evidence>
<dbReference type="Pfam" id="PF00557">
    <property type="entry name" value="Peptidase_M24"/>
    <property type="match status" value="1"/>
</dbReference>
<dbReference type="SUPFAM" id="SSF55920">
    <property type="entry name" value="Creatinase/aminopeptidase"/>
    <property type="match status" value="1"/>
</dbReference>
<protein>
    <submittedName>
        <fullName evidence="2">Peptidase M24</fullName>
    </submittedName>
</protein>
<organism evidence="2 3">
    <name type="scientific">Methanococcus aeolicus (strain ATCC BAA-1280 / DSM 17508 / OCM 812 / Nankai-3)</name>
    <dbReference type="NCBI Taxonomy" id="419665"/>
    <lineage>
        <taxon>Archaea</taxon>
        <taxon>Methanobacteriati</taxon>
        <taxon>Methanobacteriota</taxon>
        <taxon>Methanomada group</taxon>
        <taxon>Methanococci</taxon>
        <taxon>Methanococcales</taxon>
        <taxon>Methanococcaceae</taxon>
        <taxon>Methanococcus</taxon>
    </lineage>
</organism>
<dbReference type="EMBL" id="CP000743">
    <property type="protein sequence ID" value="ABR55740.1"/>
    <property type="molecule type" value="Genomic_DNA"/>
</dbReference>
<name>A6UTB8_META3</name>
<dbReference type="GeneID" id="5326584"/>
<dbReference type="STRING" id="419665.Maeo_0148"/>
<dbReference type="AlphaFoldDB" id="A6UTB8"/>
<reference evidence="2" key="1">
    <citation type="submission" date="2007-06" db="EMBL/GenBank/DDBJ databases">
        <title>Complete sequence of Methanococcus aeolicus Nankai-3.</title>
        <authorList>
            <consortium name="US DOE Joint Genome Institute"/>
            <person name="Copeland A."/>
            <person name="Lucas S."/>
            <person name="Lapidus A."/>
            <person name="Barry K."/>
            <person name="Glavina del Rio T."/>
            <person name="Dalin E."/>
            <person name="Tice H."/>
            <person name="Pitluck S."/>
            <person name="Chain P."/>
            <person name="Malfatti S."/>
            <person name="Shin M."/>
            <person name="Vergez L."/>
            <person name="Schmutz J."/>
            <person name="Larimer F."/>
            <person name="Land M."/>
            <person name="Hauser L."/>
            <person name="Kyrpides N."/>
            <person name="Lykidis A."/>
            <person name="Sieprawska-Lupa M."/>
            <person name="Whitman W.B."/>
            <person name="Richardson P."/>
        </authorList>
    </citation>
    <scope>NUCLEOTIDE SEQUENCE [LARGE SCALE GENOMIC DNA]</scope>
    <source>
        <strain evidence="2">Nankai-3</strain>
    </source>
</reference>
<dbReference type="PANTHER" id="PTHR46112:SF2">
    <property type="entry name" value="XAA-PRO AMINOPEPTIDASE P-RELATED"/>
    <property type="match status" value="1"/>
</dbReference>
<evidence type="ECO:0000313" key="2">
    <source>
        <dbReference type="EMBL" id="ABR55740.1"/>
    </source>
</evidence>
<dbReference type="InterPro" id="IPR050659">
    <property type="entry name" value="Peptidase_M24B"/>
</dbReference>
<sequence>MAIHKIKEFMIYLIRNDIKKAIILKKENINYFLEKCPPTYSYLIFDVERDKIILKVPEMEYQSAIFHSTKYISVEVIDKLEEDFRYCNAVEDSFPVKYLKYIDKDYKIISDKLNEMKSIKNPDEIELIKKAAKISDKAIEFATDYILNSKEPITENQLAGEIEYIMKKEGSAKPSFDTIAISDKKTAQPHGAPSNNEIKNILLMDIGATVEGYCSDITRTVILNQEYKKYEKYVKIYNIVNNAKKEAENNLKAGVSVKELDKIARKEMGEYNKYFTHSLGHGVGTEIHERPALSQKLKEDIILKENMVITIEPAIYLDNFGVRIEDLYVVKKNGFKKLSNARILEY</sequence>
<dbReference type="HOGENOM" id="CLU_017266_4_2_2"/>
<dbReference type="SUPFAM" id="SSF53092">
    <property type="entry name" value="Creatinase/prolidase N-terminal domain"/>
    <property type="match status" value="1"/>
</dbReference>
<dbReference type="PRINTS" id="PR00599">
    <property type="entry name" value="MAPEPTIDASE"/>
</dbReference>
<dbReference type="eggNOG" id="arCOG01000">
    <property type="taxonomic scope" value="Archaea"/>
</dbReference>
<proteinExistence type="predicted"/>
<dbReference type="KEGG" id="mae:Maeo_0148"/>
<accession>A6UTB8</accession>
<dbReference type="InterPro" id="IPR036005">
    <property type="entry name" value="Creatinase/aminopeptidase-like"/>
</dbReference>
<dbReference type="Gene3D" id="3.90.230.10">
    <property type="entry name" value="Creatinase/methionine aminopeptidase superfamily"/>
    <property type="match status" value="1"/>
</dbReference>
<dbReference type="InterPro" id="IPR001714">
    <property type="entry name" value="Pept_M24_MAP"/>
</dbReference>
<dbReference type="PANTHER" id="PTHR46112">
    <property type="entry name" value="AMINOPEPTIDASE"/>
    <property type="match status" value="1"/>
</dbReference>
<dbReference type="RefSeq" id="WP_011972872.1">
    <property type="nucleotide sequence ID" value="NC_009635.1"/>
</dbReference>
<dbReference type="InterPro" id="IPR000994">
    <property type="entry name" value="Pept_M24"/>
</dbReference>
<dbReference type="InterPro" id="IPR029149">
    <property type="entry name" value="Creatin/AminoP/Spt16_N"/>
</dbReference>
<evidence type="ECO:0000313" key="3">
    <source>
        <dbReference type="Proteomes" id="UP000001106"/>
    </source>
</evidence>
<dbReference type="Proteomes" id="UP000001106">
    <property type="component" value="Chromosome"/>
</dbReference>
<gene>
    <name evidence="2" type="ordered locus">Maeo_0148</name>
</gene>